<accession>A0A8H3I9J0</accession>
<dbReference type="EMBL" id="CAJPDQ010000002">
    <property type="protein sequence ID" value="CAF9905334.1"/>
    <property type="molecule type" value="Genomic_DNA"/>
</dbReference>
<evidence type="ECO:0000256" key="1">
    <source>
        <dbReference type="SAM" id="MobiDB-lite"/>
    </source>
</evidence>
<keyword evidence="2" id="KW-1133">Transmembrane helix</keyword>
<name>A0A8H3I9J0_9LECA</name>
<keyword evidence="2" id="KW-0812">Transmembrane</keyword>
<gene>
    <name evidence="3" type="ORF">GOMPHAMPRED_003119</name>
</gene>
<evidence type="ECO:0000256" key="2">
    <source>
        <dbReference type="SAM" id="Phobius"/>
    </source>
</evidence>
<protein>
    <submittedName>
        <fullName evidence="3">Uncharacterized protein</fullName>
    </submittedName>
</protein>
<dbReference type="AlphaFoldDB" id="A0A8H3I9J0"/>
<proteinExistence type="predicted"/>
<keyword evidence="2" id="KW-0472">Membrane</keyword>
<sequence length="196" mass="21574">MAPIQAAKPVATSSQGIASRLSSRASADTGNPSLVHHFTSAVLNIRQQIVAIPATYTPPANNPSPGTVVGIVLGVVLGIAFILWVLYTVFNANNPSGATEVEIIKRPRKSRTEARSDRTRSEVIEVSRTRARSEPRRQREVIVEEEVRRAPAPPEEDVVVVIEEHSPVRRQRRSSGYRNVDPNEFGGGRRDRRGVR</sequence>
<comment type="caution">
    <text evidence="3">The sequence shown here is derived from an EMBL/GenBank/DDBJ whole genome shotgun (WGS) entry which is preliminary data.</text>
</comment>
<evidence type="ECO:0000313" key="3">
    <source>
        <dbReference type="EMBL" id="CAF9905334.1"/>
    </source>
</evidence>
<keyword evidence="4" id="KW-1185">Reference proteome</keyword>
<feature type="region of interest" description="Disordered" evidence="1">
    <location>
        <begin position="152"/>
        <end position="196"/>
    </location>
</feature>
<dbReference type="Proteomes" id="UP000664169">
    <property type="component" value="Unassembled WGS sequence"/>
</dbReference>
<reference evidence="3" key="1">
    <citation type="submission" date="2021-03" db="EMBL/GenBank/DDBJ databases">
        <authorList>
            <person name="Tagirdzhanova G."/>
        </authorList>
    </citation>
    <scope>NUCLEOTIDE SEQUENCE</scope>
</reference>
<evidence type="ECO:0000313" key="4">
    <source>
        <dbReference type="Proteomes" id="UP000664169"/>
    </source>
</evidence>
<feature type="region of interest" description="Disordered" evidence="1">
    <location>
        <begin position="107"/>
        <end position="137"/>
    </location>
</feature>
<feature type="transmembrane region" description="Helical" evidence="2">
    <location>
        <begin position="68"/>
        <end position="90"/>
    </location>
</feature>
<organism evidence="3 4">
    <name type="scientific">Gomphillus americanus</name>
    <dbReference type="NCBI Taxonomy" id="1940652"/>
    <lineage>
        <taxon>Eukaryota</taxon>
        <taxon>Fungi</taxon>
        <taxon>Dikarya</taxon>
        <taxon>Ascomycota</taxon>
        <taxon>Pezizomycotina</taxon>
        <taxon>Lecanoromycetes</taxon>
        <taxon>OSLEUM clade</taxon>
        <taxon>Ostropomycetidae</taxon>
        <taxon>Ostropales</taxon>
        <taxon>Graphidaceae</taxon>
        <taxon>Gomphilloideae</taxon>
        <taxon>Gomphillus</taxon>
    </lineage>
</organism>